<dbReference type="Proteomes" id="UP000289465">
    <property type="component" value="Unassembled WGS sequence"/>
</dbReference>
<dbReference type="AlphaFoldDB" id="A0A446CEE5"/>
<dbReference type="EMBL" id="UFQC01000009">
    <property type="protein sequence ID" value="SSW66211.1"/>
    <property type="molecule type" value="Genomic_DNA"/>
</dbReference>
<gene>
    <name evidence="2" type="ORF">AVE30378_01939</name>
</gene>
<reference evidence="2 3" key="1">
    <citation type="submission" date="2018-07" db="EMBL/GenBank/DDBJ databases">
        <authorList>
            <person name="Peeters C."/>
        </authorList>
    </citation>
    <scope>NUCLEOTIDE SEQUENCE [LARGE SCALE GENOMIC DNA]</scope>
    <source>
        <strain evidence="2 3">LMG 30378</strain>
    </source>
</reference>
<proteinExistence type="predicted"/>
<evidence type="ECO:0000256" key="1">
    <source>
        <dbReference type="SAM" id="MobiDB-lite"/>
    </source>
</evidence>
<evidence type="ECO:0000313" key="2">
    <source>
        <dbReference type="EMBL" id="SSW66211.1"/>
    </source>
</evidence>
<feature type="compositionally biased region" description="Low complexity" evidence="1">
    <location>
        <begin position="33"/>
        <end position="42"/>
    </location>
</feature>
<sequence length="70" mass="7067">MKQGQRRALQGLGFGLGVAGQQFDFGRDGGRAGAAHAGPDAGLAGGGSEGGDAFLVQDGERQILMRPVRA</sequence>
<name>A0A446CEE5_9BURK</name>
<evidence type="ECO:0000313" key="3">
    <source>
        <dbReference type="Proteomes" id="UP000289465"/>
    </source>
</evidence>
<protein>
    <submittedName>
        <fullName evidence="2">Uncharacterized protein</fullName>
    </submittedName>
</protein>
<accession>A0A446CEE5</accession>
<organism evidence="2 3">
    <name type="scientific">Achromobacter veterisilvae</name>
    <dbReference type="NCBI Taxonomy" id="2069367"/>
    <lineage>
        <taxon>Bacteria</taxon>
        <taxon>Pseudomonadati</taxon>
        <taxon>Pseudomonadota</taxon>
        <taxon>Betaproteobacteria</taxon>
        <taxon>Burkholderiales</taxon>
        <taxon>Alcaligenaceae</taxon>
        <taxon>Achromobacter</taxon>
    </lineage>
</organism>
<feature type="region of interest" description="Disordered" evidence="1">
    <location>
        <begin position="27"/>
        <end position="52"/>
    </location>
</feature>